<protein>
    <recommendedName>
        <fullName evidence="4">DUF3592 domain-containing protein</fullName>
    </recommendedName>
</protein>
<keyword evidence="1" id="KW-1133">Transmembrane helix</keyword>
<dbReference type="AlphaFoldDB" id="A0A1V2GYF6"/>
<feature type="transmembrane region" description="Helical" evidence="1">
    <location>
        <begin position="111"/>
        <end position="137"/>
    </location>
</feature>
<proteinExistence type="predicted"/>
<accession>A0A1V2GYF6</accession>
<sequence>MWILLLCLAGAAGLGAWVGLGIAPSLRTDYLIRDTAQPSNTGRVSDGRCRTKIVLTTCDVTLTIRPDGMTPVQRSAHYFFVDAHSGNYDVEVMYDPAHPEWVSTSLGLDMLWNRLACAAVLVFGALAALLGGLRYWMTNAALRGRLRKQLSGRRMRPVQAELLQADNGRWVVADEAGRRHSWNVPPKARPFFMPDGSRVLAVTPVDDVGLAEPMVFPLDEQLKWIDLTPAEREALNPA</sequence>
<keyword evidence="3" id="KW-1185">Reference proteome</keyword>
<evidence type="ECO:0000313" key="3">
    <source>
        <dbReference type="Proteomes" id="UP000188879"/>
    </source>
</evidence>
<keyword evidence="1" id="KW-0472">Membrane</keyword>
<gene>
    <name evidence="2" type="ORF">BKE38_21520</name>
</gene>
<keyword evidence="1" id="KW-0812">Transmembrane</keyword>
<evidence type="ECO:0000313" key="2">
    <source>
        <dbReference type="EMBL" id="ONG48791.1"/>
    </source>
</evidence>
<evidence type="ECO:0000256" key="1">
    <source>
        <dbReference type="SAM" id="Phobius"/>
    </source>
</evidence>
<comment type="caution">
    <text evidence="2">The sequence shown here is derived from an EMBL/GenBank/DDBJ whole genome shotgun (WGS) entry which is preliminary data.</text>
</comment>
<dbReference type="EMBL" id="MLCO01000238">
    <property type="protein sequence ID" value="ONG48791.1"/>
    <property type="molecule type" value="Genomic_DNA"/>
</dbReference>
<organism evidence="2 3">
    <name type="scientific">Teichococcus deserti</name>
    <dbReference type="NCBI Taxonomy" id="1817963"/>
    <lineage>
        <taxon>Bacteria</taxon>
        <taxon>Pseudomonadati</taxon>
        <taxon>Pseudomonadota</taxon>
        <taxon>Alphaproteobacteria</taxon>
        <taxon>Acetobacterales</taxon>
        <taxon>Roseomonadaceae</taxon>
        <taxon>Roseomonas</taxon>
    </lineage>
</organism>
<reference evidence="2 3" key="1">
    <citation type="submission" date="2016-10" db="EMBL/GenBank/DDBJ databases">
        <title>Draft Genome sequence of Roseomonas sp. strain M3.</title>
        <authorList>
            <person name="Subhash Y."/>
            <person name="Lee S."/>
        </authorList>
    </citation>
    <scope>NUCLEOTIDE SEQUENCE [LARGE SCALE GENOMIC DNA]</scope>
    <source>
        <strain evidence="2 3">M3</strain>
    </source>
</reference>
<evidence type="ECO:0008006" key="4">
    <source>
        <dbReference type="Google" id="ProtNLM"/>
    </source>
</evidence>
<dbReference type="Proteomes" id="UP000188879">
    <property type="component" value="Unassembled WGS sequence"/>
</dbReference>
<name>A0A1V2GYF6_9PROT</name>